<evidence type="ECO:0000313" key="3">
    <source>
        <dbReference type="Proteomes" id="UP000289784"/>
    </source>
</evidence>
<accession>A0A4Q1JWR2</accession>
<dbReference type="RefSeq" id="WP_129470594.1">
    <property type="nucleotide sequence ID" value="NZ_SAWZ01000003.1"/>
</dbReference>
<keyword evidence="1" id="KW-1133">Transmembrane helix</keyword>
<keyword evidence="3" id="KW-1185">Reference proteome</keyword>
<evidence type="ECO:0008006" key="4">
    <source>
        <dbReference type="Google" id="ProtNLM"/>
    </source>
</evidence>
<organism evidence="2 3">
    <name type="scientific">Pseudoxanthomonas composti</name>
    <dbReference type="NCBI Taxonomy" id="2137479"/>
    <lineage>
        <taxon>Bacteria</taxon>
        <taxon>Pseudomonadati</taxon>
        <taxon>Pseudomonadota</taxon>
        <taxon>Gammaproteobacteria</taxon>
        <taxon>Lysobacterales</taxon>
        <taxon>Lysobacteraceae</taxon>
        <taxon>Pseudoxanthomonas</taxon>
    </lineage>
</organism>
<gene>
    <name evidence="2" type="ORF">EPA99_07520</name>
</gene>
<evidence type="ECO:0000256" key="1">
    <source>
        <dbReference type="SAM" id="Phobius"/>
    </source>
</evidence>
<keyword evidence="1" id="KW-0472">Membrane</keyword>
<dbReference type="InterPro" id="IPR014807">
    <property type="entry name" value="Coa1"/>
</dbReference>
<dbReference type="OrthoDB" id="6050292at2"/>
<name>A0A4Q1JWR2_9GAMM</name>
<dbReference type="AlphaFoldDB" id="A0A4Q1JWR2"/>
<sequence>MGSSFDPAHRNWWQRNWKWCVPVLCGSVLALLIAAVFALALGLMQFLRSATPYQEPVAMAKADAQVIQALGAPVEAGWFSNGKIETVDDSGHADLRIPLHGSKGRAQLYVVADKRQGRWRYQTLEVQVEGSDSVIALDKPAP</sequence>
<proteinExistence type="predicted"/>
<dbReference type="Pfam" id="PF08695">
    <property type="entry name" value="Coa1"/>
    <property type="match status" value="1"/>
</dbReference>
<reference evidence="2 3" key="1">
    <citation type="submission" date="2019-01" db="EMBL/GenBank/DDBJ databases">
        <title>Pseudoxanthomonas composti sp. nov., isolated from compost.</title>
        <authorList>
            <person name="Yang G."/>
        </authorList>
    </citation>
    <scope>NUCLEOTIDE SEQUENCE [LARGE SCALE GENOMIC DNA]</scope>
    <source>
        <strain evidence="2 3">GSS15</strain>
    </source>
</reference>
<evidence type="ECO:0000313" key="2">
    <source>
        <dbReference type="EMBL" id="RXR06487.1"/>
    </source>
</evidence>
<comment type="caution">
    <text evidence="2">The sequence shown here is derived from an EMBL/GenBank/DDBJ whole genome shotgun (WGS) entry which is preliminary data.</text>
</comment>
<dbReference type="EMBL" id="SAWZ01000003">
    <property type="protein sequence ID" value="RXR06487.1"/>
    <property type="molecule type" value="Genomic_DNA"/>
</dbReference>
<feature type="transmembrane region" description="Helical" evidence="1">
    <location>
        <begin position="21"/>
        <end position="47"/>
    </location>
</feature>
<keyword evidence="1" id="KW-0812">Transmembrane</keyword>
<dbReference type="Proteomes" id="UP000289784">
    <property type="component" value="Unassembled WGS sequence"/>
</dbReference>
<protein>
    <recommendedName>
        <fullName evidence="4">Cytochrome oxidase complex assembly protein 1</fullName>
    </recommendedName>
</protein>